<dbReference type="InterPro" id="IPR036397">
    <property type="entry name" value="RNaseH_sf"/>
</dbReference>
<evidence type="ECO:0000313" key="2">
    <source>
        <dbReference type="EMBL" id="CAK9173299.1"/>
    </source>
</evidence>
<comment type="caution">
    <text evidence="2">The sequence shown here is derived from an EMBL/GenBank/DDBJ whole genome shotgun (WGS) entry which is preliminary data.</text>
</comment>
<name>A0ABC8TW27_9AQUA</name>
<keyword evidence="3" id="KW-1185">Reference proteome</keyword>
<dbReference type="SUPFAM" id="SSF53098">
    <property type="entry name" value="Ribonuclease H-like"/>
    <property type="match status" value="1"/>
</dbReference>
<organism evidence="2 3">
    <name type="scientific">Ilex paraguariensis</name>
    <name type="common">yerba mate</name>
    <dbReference type="NCBI Taxonomy" id="185542"/>
    <lineage>
        <taxon>Eukaryota</taxon>
        <taxon>Viridiplantae</taxon>
        <taxon>Streptophyta</taxon>
        <taxon>Embryophyta</taxon>
        <taxon>Tracheophyta</taxon>
        <taxon>Spermatophyta</taxon>
        <taxon>Magnoliopsida</taxon>
        <taxon>eudicotyledons</taxon>
        <taxon>Gunneridae</taxon>
        <taxon>Pentapetalae</taxon>
        <taxon>asterids</taxon>
        <taxon>campanulids</taxon>
        <taxon>Aquifoliales</taxon>
        <taxon>Aquifoliaceae</taxon>
        <taxon>Ilex</taxon>
    </lineage>
</organism>
<evidence type="ECO:0000313" key="3">
    <source>
        <dbReference type="Proteomes" id="UP001642360"/>
    </source>
</evidence>
<feature type="domain" description="RNase H type-1" evidence="1">
    <location>
        <begin position="9"/>
        <end position="95"/>
    </location>
</feature>
<dbReference type="EMBL" id="CAUOFW020006168">
    <property type="protein sequence ID" value="CAK9173299.1"/>
    <property type="molecule type" value="Genomic_DNA"/>
</dbReference>
<dbReference type="PANTHER" id="PTHR47723:SF19">
    <property type="entry name" value="POLYNUCLEOTIDYL TRANSFERASE, RIBONUCLEASE H-LIKE SUPERFAMILY PROTEIN"/>
    <property type="match status" value="1"/>
</dbReference>
<proteinExistence type="predicted"/>
<protein>
    <recommendedName>
        <fullName evidence="1">RNase H type-1 domain-containing protein</fullName>
    </recommendedName>
</protein>
<dbReference type="InterPro" id="IPR044730">
    <property type="entry name" value="RNase_H-like_dom_plant"/>
</dbReference>
<dbReference type="CDD" id="cd06222">
    <property type="entry name" value="RNase_H_like"/>
    <property type="match status" value="1"/>
</dbReference>
<dbReference type="InterPro" id="IPR053151">
    <property type="entry name" value="RNase_H-like"/>
</dbReference>
<sequence length="141" mass="15258">MPGSFFYGNCTSMEAEFRALLIGLELVKLHGFIGNQIEIESDSLVLVSTVKGGANCAWPYCGFLSKIKGLLGQANFQLRHVYRKANGVADSLANCAVLDGASSDFSVGRQLPLAIKMALLQDQKGLPVLRVTKLFDDKGYV</sequence>
<dbReference type="Pfam" id="PF13456">
    <property type="entry name" value="RVT_3"/>
    <property type="match status" value="1"/>
</dbReference>
<dbReference type="PANTHER" id="PTHR47723">
    <property type="entry name" value="OS05G0353850 PROTEIN"/>
    <property type="match status" value="1"/>
</dbReference>
<evidence type="ECO:0000259" key="1">
    <source>
        <dbReference type="Pfam" id="PF13456"/>
    </source>
</evidence>
<reference evidence="2 3" key="1">
    <citation type="submission" date="2024-02" db="EMBL/GenBank/DDBJ databases">
        <authorList>
            <person name="Vignale AGUSTIN F."/>
            <person name="Sosa J E."/>
            <person name="Modenutti C."/>
        </authorList>
    </citation>
    <scope>NUCLEOTIDE SEQUENCE [LARGE SCALE GENOMIC DNA]</scope>
</reference>
<dbReference type="InterPro" id="IPR012337">
    <property type="entry name" value="RNaseH-like_sf"/>
</dbReference>
<gene>
    <name evidence="2" type="ORF">ILEXP_LOCUS43034</name>
</gene>
<dbReference type="InterPro" id="IPR002156">
    <property type="entry name" value="RNaseH_domain"/>
</dbReference>
<dbReference type="Proteomes" id="UP001642360">
    <property type="component" value="Unassembled WGS sequence"/>
</dbReference>
<dbReference type="Gene3D" id="3.30.420.10">
    <property type="entry name" value="Ribonuclease H-like superfamily/Ribonuclease H"/>
    <property type="match status" value="1"/>
</dbReference>
<accession>A0ABC8TW27</accession>
<dbReference type="AlphaFoldDB" id="A0ABC8TW27"/>